<dbReference type="InterPro" id="IPR029060">
    <property type="entry name" value="PIN-like_dom_sf"/>
</dbReference>
<dbReference type="EMBL" id="CP025682">
    <property type="protein sequence ID" value="AUN95827.1"/>
    <property type="molecule type" value="Genomic_DNA"/>
</dbReference>
<dbReference type="Proteomes" id="UP000242205">
    <property type="component" value="Chromosome"/>
</dbReference>
<evidence type="ECO:0000259" key="7">
    <source>
        <dbReference type="Pfam" id="PF01850"/>
    </source>
</evidence>
<dbReference type="HAMAP" id="MF_00265">
    <property type="entry name" value="VapC_Nob1"/>
    <property type="match status" value="1"/>
</dbReference>
<evidence type="ECO:0000256" key="5">
    <source>
        <dbReference type="ARBA" id="ARBA00022842"/>
    </source>
</evidence>
<reference evidence="8 9" key="1">
    <citation type="submission" date="2018-01" db="EMBL/GenBank/DDBJ databases">
        <authorList>
            <person name="Fu G.-Y."/>
        </authorList>
    </citation>
    <scope>NUCLEOTIDE SEQUENCE [LARGE SCALE GENOMIC DNA]</scope>
    <source>
        <strain evidence="8 9">SY39</strain>
    </source>
</reference>
<feature type="domain" description="PIN" evidence="7">
    <location>
        <begin position="3"/>
        <end position="124"/>
    </location>
</feature>
<comment type="function">
    <text evidence="6">Toxic component of a toxin-antitoxin (TA) system. An RNase.</text>
</comment>
<keyword evidence="9" id="KW-1185">Reference proteome</keyword>
<dbReference type="GO" id="GO:0090729">
    <property type="term" value="F:toxin activity"/>
    <property type="evidence" value="ECO:0007669"/>
    <property type="project" value="UniProtKB-KW"/>
</dbReference>
<dbReference type="KEGG" id="atw:C0099_13355"/>
<evidence type="ECO:0000256" key="1">
    <source>
        <dbReference type="ARBA" id="ARBA00022649"/>
    </source>
</evidence>
<dbReference type="InterPro" id="IPR051619">
    <property type="entry name" value="TypeII_TA_RNase_PINc/VapC"/>
</dbReference>
<sequence length="138" mass="14914">MFVLDNSVLCGWFLQDQADAYTEAVAARLSSERACAPPLLMLEFANVLRNLCRRGRFSVEQANEAIDAVAMLGIDIDHREVPAAEIFNLAGRFDLTAYDAAYLQVALARRVPVATRDTALIAAARAAGAGVVNESIDD</sequence>
<name>A0A2I6S994_9RHOO</name>
<dbReference type="RefSeq" id="WP_102247872.1">
    <property type="nucleotide sequence ID" value="NZ_CP025682.1"/>
</dbReference>
<gene>
    <name evidence="6" type="primary">vapC</name>
    <name evidence="8" type="ORF">C0099_13355</name>
</gene>
<accession>A0A2I6S994</accession>
<dbReference type="Gene3D" id="3.40.50.1010">
    <property type="entry name" value="5'-nuclease"/>
    <property type="match status" value="1"/>
</dbReference>
<comment type="similarity">
    <text evidence="6">Belongs to the PINc/VapC protein family.</text>
</comment>
<evidence type="ECO:0000256" key="4">
    <source>
        <dbReference type="ARBA" id="ARBA00022801"/>
    </source>
</evidence>
<protein>
    <recommendedName>
        <fullName evidence="6">Ribonuclease VapC</fullName>
        <shortName evidence="6">RNase VapC</shortName>
        <ecNumber evidence="6">3.1.-.-</ecNumber>
    </recommendedName>
    <alternativeName>
        <fullName evidence="6">Toxin VapC</fullName>
    </alternativeName>
</protein>
<comment type="cofactor">
    <cofactor evidence="6">
        <name>Mg(2+)</name>
        <dbReference type="ChEBI" id="CHEBI:18420"/>
    </cofactor>
</comment>
<dbReference type="Pfam" id="PF01850">
    <property type="entry name" value="PIN"/>
    <property type="match status" value="1"/>
</dbReference>
<dbReference type="InterPro" id="IPR002716">
    <property type="entry name" value="PIN_dom"/>
</dbReference>
<keyword evidence="3 6" id="KW-0479">Metal-binding</keyword>
<feature type="binding site" evidence="6">
    <location>
        <position position="99"/>
    </location>
    <ligand>
        <name>Mg(2+)</name>
        <dbReference type="ChEBI" id="CHEBI:18420"/>
    </ligand>
</feature>
<dbReference type="InterPro" id="IPR044153">
    <property type="entry name" value="PIN_Pae0151-like"/>
</dbReference>
<dbReference type="PANTHER" id="PTHR35901:SF1">
    <property type="entry name" value="EXONUCLEASE VAPC9"/>
    <property type="match status" value="1"/>
</dbReference>
<dbReference type="GO" id="GO:0000287">
    <property type="term" value="F:magnesium ion binding"/>
    <property type="evidence" value="ECO:0007669"/>
    <property type="project" value="UniProtKB-UniRule"/>
</dbReference>
<evidence type="ECO:0000313" key="9">
    <source>
        <dbReference type="Proteomes" id="UP000242205"/>
    </source>
</evidence>
<keyword evidence="5 6" id="KW-0460">Magnesium</keyword>
<evidence type="ECO:0000256" key="2">
    <source>
        <dbReference type="ARBA" id="ARBA00022722"/>
    </source>
</evidence>
<keyword evidence="4 6" id="KW-0378">Hydrolase</keyword>
<dbReference type="CDD" id="cd09873">
    <property type="entry name" value="PIN_Pae0151-like"/>
    <property type="match status" value="1"/>
</dbReference>
<dbReference type="InterPro" id="IPR022907">
    <property type="entry name" value="VapC_family"/>
</dbReference>
<dbReference type="GO" id="GO:0016787">
    <property type="term" value="F:hydrolase activity"/>
    <property type="evidence" value="ECO:0007669"/>
    <property type="project" value="UniProtKB-KW"/>
</dbReference>
<dbReference type="PANTHER" id="PTHR35901">
    <property type="entry name" value="RIBONUCLEASE VAPC3"/>
    <property type="match status" value="1"/>
</dbReference>
<evidence type="ECO:0000313" key="8">
    <source>
        <dbReference type="EMBL" id="AUN95827.1"/>
    </source>
</evidence>
<dbReference type="AlphaFoldDB" id="A0A2I6S994"/>
<evidence type="ECO:0000256" key="6">
    <source>
        <dbReference type="HAMAP-Rule" id="MF_00265"/>
    </source>
</evidence>
<keyword evidence="1 6" id="KW-1277">Toxin-antitoxin system</keyword>
<keyword evidence="2 6" id="KW-0540">Nuclease</keyword>
<dbReference type="OrthoDB" id="328160at2"/>
<dbReference type="EC" id="3.1.-.-" evidence="6"/>
<dbReference type="GO" id="GO:0004540">
    <property type="term" value="F:RNA nuclease activity"/>
    <property type="evidence" value="ECO:0007669"/>
    <property type="project" value="InterPro"/>
</dbReference>
<dbReference type="SUPFAM" id="SSF88723">
    <property type="entry name" value="PIN domain-like"/>
    <property type="match status" value="1"/>
</dbReference>
<feature type="binding site" evidence="6">
    <location>
        <position position="5"/>
    </location>
    <ligand>
        <name>Mg(2+)</name>
        <dbReference type="ChEBI" id="CHEBI:18420"/>
    </ligand>
</feature>
<evidence type="ECO:0000256" key="3">
    <source>
        <dbReference type="ARBA" id="ARBA00022723"/>
    </source>
</evidence>
<proteinExistence type="inferred from homology"/>
<organism evidence="8 9">
    <name type="scientific">Pseudazoarcus pumilus</name>
    <dbReference type="NCBI Taxonomy" id="2067960"/>
    <lineage>
        <taxon>Bacteria</taxon>
        <taxon>Pseudomonadati</taxon>
        <taxon>Pseudomonadota</taxon>
        <taxon>Betaproteobacteria</taxon>
        <taxon>Rhodocyclales</taxon>
        <taxon>Zoogloeaceae</taxon>
        <taxon>Pseudazoarcus</taxon>
    </lineage>
</organism>
<keyword evidence="6" id="KW-0800">Toxin</keyword>